<keyword evidence="2" id="KW-1185">Reference proteome</keyword>
<proteinExistence type="predicted"/>
<dbReference type="AlphaFoldDB" id="A0A0V1LM00"/>
<organism evidence="1 2">
    <name type="scientific">Trichinella nativa</name>
    <dbReference type="NCBI Taxonomy" id="6335"/>
    <lineage>
        <taxon>Eukaryota</taxon>
        <taxon>Metazoa</taxon>
        <taxon>Ecdysozoa</taxon>
        <taxon>Nematoda</taxon>
        <taxon>Enoplea</taxon>
        <taxon>Dorylaimia</taxon>
        <taxon>Trichinellida</taxon>
        <taxon>Trichinellidae</taxon>
        <taxon>Trichinella</taxon>
    </lineage>
</organism>
<reference evidence="1 2" key="1">
    <citation type="submission" date="2015-05" db="EMBL/GenBank/DDBJ databases">
        <title>Evolution of Trichinella species and genotypes.</title>
        <authorList>
            <person name="Korhonen P.K."/>
            <person name="Edoardo P."/>
            <person name="Giuseppe L.R."/>
            <person name="Gasser R.B."/>
        </authorList>
    </citation>
    <scope>NUCLEOTIDE SEQUENCE [LARGE SCALE GENOMIC DNA]</scope>
    <source>
        <strain evidence="1">ISS10</strain>
    </source>
</reference>
<protein>
    <submittedName>
        <fullName evidence="1">Uncharacterized protein</fullName>
    </submittedName>
</protein>
<dbReference type="Proteomes" id="UP000054721">
    <property type="component" value="Unassembled WGS sequence"/>
</dbReference>
<sequence>MPSKGNGQCFTARLSCSSVSIHPPFIRCTPFYDVTEIHVHVKHELHFYNLHFWLSVGGIDDFCCFPKFFEMSFSS</sequence>
<evidence type="ECO:0000313" key="2">
    <source>
        <dbReference type="Proteomes" id="UP000054721"/>
    </source>
</evidence>
<comment type="caution">
    <text evidence="1">The sequence shown here is derived from an EMBL/GenBank/DDBJ whole genome shotgun (WGS) entry which is preliminary data.</text>
</comment>
<gene>
    <name evidence="1" type="ORF">T02_3608</name>
</gene>
<evidence type="ECO:0000313" key="1">
    <source>
        <dbReference type="EMBL" id="KRZ60545.1"/>
    </source>
</evidence>
<accession>A0A0V1LM00</accession>
<name>A0A0V1LM00_9BILA</name>
<dbReference type="EMBL" id="JYDW01000028">
    <property type="protein sequence ID" value="KRZ60545.1"/>
    <property type="molecule type" value="Genomic_DNA"/>
</dbReference>